<proteinExistence type="predicted"/>
<keyword evidence="2" id="KW-1185">Reference proteome</keyword>
<reference evidence="1" key="1">
    <citation type="submission" date="2020-06" db="EMBL/GenBank/DDBJ databases">
        <title>WGS assembly of Ceratodon purpureus strain R40.</title>
        <authorList>
            <person name="Carey S.B."/>
            <person name="Jenkins J."/>
            <person name="Shu S."/>
            <person name="Lovell J.T."/>
            <person name="Sreedasyam A."/>
            <person name="Maumus F."/>
            <person name="Tiley G.P."/>
            <person name="Fernandez-Pozo N."/>
            <person name="Barry K."/>
            <person name="Chen C."/>
            <person name="Wang M."/>
            <person name="Lipzen A."/>
            <person name="Daum C."/>
            <person name="Saski C.A."/>
            <person name="Payton A.C."/>
            <person name="Mcbreen J.C."/>
            <person name="Conrad R.E."/>
            <person name="Kollar L.M."/>
            <person name="Olsson S."/>
            <person name="Huttunen S."/>
            <person name="Landis J.B."/>
            <person name="Wickett N.J."/>
            <person name="Johnson M.G."/>
            <person name="Rensing S.A."/>
            <person name="Grimwood J."/>
            <person name="Schmutz J."/>
            <person name="Mcdaniel S.F."/>
        </authorList>
    </citation>
    <scope>NUCLEOTIDE SEQUENCE</scope>
    <source>
        <strain evidence="1">R40</strain>
    </source>
</reference>
<accession>A0A8T0I666</accession>
<gene>
    <name evidence="1" type="ORF">KC19_4G036400</name>
</gene>
<organism evidence="1 2">
    <name type="scientific">Ceratodon purpureus</name>
    <name type="common">Fire moss</name>
    <name type="synonym">Dicranum purpureum</name>
    <dbReference type="NCBI Taxonomy" id="3225"/>
    <lineage>
        <taxon>Eukaryota</taxon>
        <taxon>Viridiplantae</taxon>
        <taxon>Streptophyta</taxon>
        <taxon>Embryophyta</taxon>
        <taxon>Bryophyta</taxon>
        <taxon>Bryophytina</taxon>
        <taxon>Bryopsida</taxon>
        <taxon>Dicranidae</taxon>
        <taxon>Pseudoditrichales</taxon>
        <taxon>Ditrichaceae</taxon>
        <taxon>Ceratodon</taxon>
    </lineage>
</organism>
<protein>
    <submittedName>
        <fullName evidence="1">Uncharacterized protein</fullName>
    </submittedName>
</protein>
<name>A0A8T0I666_CERPU</name>
<dbReference type="EMBL" id="CM026424">
    <property type="protein sequence ID" value="KAG0578607.1"/>
    <property type="molecule type" value="Genomic_DNA"/>
</dbReference>
<sequence length="76" mass="8604">MTKQENIYLQFLTIRMDIRIMAREAPQGMIPKDVSLHRTLASGILLSLRTSFLRGSLSRSRQGRFTALLGQVEAGR</sequence>
<dbReference type="AlphaFoldDB" id="A0A8T0I666"/>
<evidence type="ECO:0000313" key="2">
    <source>
        <dbReference type="Proteomes" id="UP000822688"/>
    </source>
</evidence>
<comment type="caution">
    <text evidence="1">The sequence shown here is derived from an EMBL/GenBank/DDBJ whole genome shotgun (WGS) entry which is preliminary data.</text>
</comment>
<dbReference type="Proteomes" id="UP000822688">
    <property type="component" value="Chromosome 4"/>
</dbReference>
<evidence type="ECO:0000313" key="1">
    <source>
        <dbReference type="EMBL" id="KAG0578607.1"/>
    </source>
</evidence>